<dbReference type="Pfam" id="PF23455">
    <property type="entry name" value="DUF7129"/>
    <property type="match status" value="1"/>
</dbReference>
<evidence type="ECO:0000313" key="3">
    <source>
        <dbReference type="Proteomes" id="UP001595921"/>
    </source>
</evidence>
<dbReference type="EMBL" id="JBHSDS010000002">
    <property type="protein sequence ID" value="MFC4356593.1"/>
    <property type="molecule type" value="Genomic_DNA"/>
</dbReference>
<protein>
    <submittedName>
        <fullName evidence="2">Rubrerythrin-like domain-containing protein</fullName>
    </submittedName>
</protein>
<feature type="domain" description="DUF7129" evidence="1">
    <location>
        <begin position="8"/>
        <end position="51"/>
    </location>
</feature>
<dbReference type="InterPro" id="IPR055553">
    <property type="entry name" value="DUF7129"/>
</dbReference>
<organism evidence="2 3">
    <name type="scientific">Halobium salinum</name>
    <dbReference type="NCBI Taxonomy" id="1364940"/>
    <lineage>
        <taxon>Archaea</taxon>
        <taxon>Methanobacteriati</taxon>
        <taxon>Methanobacteriota</taxon>
        <taxon>Stenosarchaea group</taxon>
        <taxon>Halobacteria</taxon>
        <taxon>Halobacteriales</taxon>
        <taxon>Haloferacaceae</taxon>
        <taxon>Halobium</taxon>
    </lineage>
</organism>
<comment type="caution">
    <text evidence="2">The sequence shown here is derived from an EMBL/GenBank/DDBJ whole genome shotgun (WGS) entry which is preliminary data.</text>
</comment>
<dbReference type="AlphaFoldDB" id="A0ABD5P6X3"/>
<sequence length="51" mass="5752">MAINNTTVDPYSPKRGYYECYDCGERETSVDSRTECESCGGEVRNIAVPRE</sequence>
<dbReference type="NCBIfam" id="NF033497">
    <property type="entry name" value="rubre_like_arch"/>
    <property type="match status" value="1"/>
</dbReference>
<dbReference type="RefSeq" id="WP_267625028.1">
    <property type="nucleotide sequence ID" value="NZ_JAODIW010000010.1"/>
</dbReference>
<keyword evidence="3" id="KW-1185">Reference proteome</keyword>
<gene>
    <name evidence="2" type="ORF">ACFO0N_01370</name>
</gene>
<evidence type="ECO:0000313" key="2">
    <source>
        <dbReference type="EMBL" id="MFC4356593.1"/>
    </source>
</evidence>
<name>A0ABD5P6X3_9EURY</name>
<evidence type="ECO:0000259" key="1">
    <source>
        <dbReference type="Pfam" id="PF23455"/>
    </source>
</evidence>
<dbReference type="Proteomes" id="UP001595921">
    <property type="component" value="Unassembled WGS sequence"/>
</dbReference>
<accession>A0ABD5P6X3</accession>
<proteinExistence type="predicted"/>
<reference evidence="2 3" key="1">
    <citation type="journal article" date="2019" name="Int. J. Syst. Evol. Microbiol.">
        <title>The Global Catalogue of Microorganisms (GCM) 10K type strain sequencing project: providing services to taxonomists for standard genome sequencing and annotation.</title>
        <authorList>
            <consortium name="The Broad Institute Genomics Platform"/>
            <consortium name="The Broad Institute Genome Sequencing Center for Infectious Disease"/>
            <person name="Wu L."/>
            <person name="Ma J."/>
        </authorList>
    </citation>
    <scope>NUCLEOTIDE SEQUENCE [LARGE SCALE GENOMIC DNA]</scope>
    <source>
        <strain evidence="2 3">CGMCC 1.12553</strain>
    </source>
</reference>